<keyword evidence="1" id="KW-0677">Repeat</keyword>
<dbReference type="SMART" id="SM00248">
    <property type="entry name" value="ANK"/>
    <property type="match status" value="2"/>
</dbReference>
<evidence type="ECO:0000259" key="4">
    <source>
        <dbReference type="Pfam" id="PF14479"/>
    </source>
</evidence>
<proteinExistence type="predicted"/>
<gene>
    <name evidence="5" type="ORF">CSUB01_07616</name>
</gene>
<dbReference type="HOGENOM" id="CLU_663941_0_0_1"/>
<dbReference type="PANTHER" id="PTHR24201">
    <property type="entry name" value="ANK_REP_REGION DOMAIN-CONTAINING PROTEIN"/>
    <property type="match status" value="1"/>
</dbReference>
<dbReference type="AlphaFoldDB" id="A0A066WV37"/>
<evidence type="ECO:0000313" key="6">
    <source>
        <dbReference type="Proteomes" id="UP000027238"/>
    </source>
</evidence>
<accession>A0A066WV37</accession>
<dbReference type="InterPro" id="IPR038305">
    <property type="entry name" value="HeLo_sf"/>
</dbReference>
<keyword evidence="6" id="KW-1185">Reference proteome</keyword>
<protein>
    <submittedName>
        <fullName evidence="5">Putative endoribonuclease L-PSP</fullName>
    </submittedName>
</protein>
<dbReference type="InterPro" id="IPR035959">
    <property type="entry name" value="RutC-like_sf"/>
</dbReference>
<name>A0A066WV37_COLSU</name>
<dbReference type="OrthoDB" id="539213at2759"/>
<reference evidence="6" key="1">
    <citation type="journal article" date="2014" name="Genome Announc.">
        <title>Draft genome sequence of Colletotrichum sublineola, a destructive pathogen of cultivated sorghum.</title>
        <authorList>
            <person name="Baroncelli R."/>
            <person name="Sanz-Martin J.M."/>
            <person name="Rech G.E."/>
            <person name="Sukno S.A."/>
            <person name="Thon M.R."/>
        </authorList>
    </citation>
    <scope>NUCLEOTIDE SEQUENCE [LARGE SCALE GENOMIC DNA]</scope>
    <source>
        <strain evidence="6">TX430BB</strain>
    </source>
</reference>
<dbReference type="InterPro" id="IPR002110">
    <property type="entry name" value="Ankyrin_rpt"/>
</dbReference>
<dbReference type="Gene3D" id="3.30.1330.40">
    <property type="entry name" value="RutC-like"/>
    <property type="match status" value="1"/>
</dbReference>
<dbReference type="eggNOG" id="ENOG502T48I">
    <property type="taxonomic scope" value="Eukaryota"/>
</dbReference>
<keyword evidence="2" id="KW-0040">ANK repeat</keyword>
<comment type="caution">
    <text evidence="5">The sequence shown here is derived from an EMBL/GenBank/DDBJ whole genome shotgun (WGS) entry which is preliminary data.</text>
</comment>
<evidence type="ECO:0000256" key="3">
    <source>
        <dbReference type="SAM" id="MobiDB-lite"/>
    </source>
</evidence>
<feature type="domain" description="Prion-inhibition and propagation HeLo" evidence="4">
    <location>
        <begin position="2"/>
        <end position="128"/>
    </location>
</feature>
<evidence type="ECO:0000256" key="2">
    <source>
        <dbReference type="ARBA" id="ARBA00023043"/>
    </source>
</evidence>
<dbReference type="InterPro" id="IPR029498">
    <property type="entry name" value="HeLo_dom"/>
</dbReference>
<organism evidence="5 6">
    <name type="scientific">Colletotrichum sublineola</name>
    <name type="common">Sorghum anthracnose fungus</name>
    <dbReference type="NCBI Taxonomy" id="1173701"/>
    <lineage>
        <taxon>Eukaryota</taxon>
        <taxon>Fungi</taxon>
        <taxon>Dikarya</taxon>
        <taxon>Ascomycota</taxon>
        <taxon>Pezizomycotina</taxon>
        <taxon>Sordariomycetes</taxon>
        <taxon>Hypocreomycetidae</taxon>
        <taxon>Glomerellales</taxon>
        <taxon>Glomerellaceae</taxon>
        <taxon>Colletotrichum</taxon>
        <taxon>Colletotrichum graminicola species complex</taxon>
    </lineage>
</organism>
<dbReference type="Pfam" id="PF14479">
    <property type="entry name" value="HeLo"/>
    <property type="match status" value="1"/>
</dbReference>
<dbReference type="SUPFAM" id="SSF55298">
    <property type="entry name" value="YjgF-like"/>
    <property type="match status" value="1"/>
</dbReference>
<dbReference type="Proteomes" id="UP000027238">
    <property type="component" value="Unassembled WGS sequence"/>
</dbReference>
<feature type="region of interest" description="Disordered" evidence="3">
    <location>
        <begin position="99"/>
        <end position="119"/>
    </location>
</feature>
<dbReference type="Pfam" id="PF00023">
    <property type="entry name" value="Ank"/>
    <property type="match status" value="1"/>
</dbReference>
<sequence length="414" mass="45776">LLAGLFSTCLEAVQKFDAYKNFGRDSRSLATQLDVDKHRFEEWGRTVGFESGRLSDSHHPALDDAEKLAVVRKLLSSIQEFCSSAEDALCQQHTQPDNGFAKGGSISARQTQPRYSAPEASRWRKAAAIRGRAETMRFLLSQKASAHVQDFYNATPLIAASRHGHESVVELLLQAENVSLEHEDGLGLTALSWARKSGNAHTLQLLLENSGKEDVQINGEDALTRKEAISFHEDWDYCDVSLEVHDAYLSIICPLVSESIFVIMQLLGILSMVSAAGSLRLLEPNYTSPAGVEIYNPSALDMSADKWGVVGMRGIYPSNDTLAPAGIERIRQAYGNMIQLAELAGADRFSAVRLVVYTTDMYRYRPLCNQAQTEFWGEDANRHPPRSIIEVQRLNDDDIVEVEGTFLVPSTQGG</sequence>
<dbReference type="STRING" id="1173701.A0A066WV37"/>
<dbReference type="InterPro" id="IPR050776">
    <property type="entry name" value="Ank_Repeat/CDKN_Inhibitor"/>
</dbReference>
<dbReference type="InterPro" id="IPR036770">
    <property type="entry name" value="Ankyrin_rpt-contain_sf"/>
</dbReference>
<dbReference type="Gene3D" id="1.20.120.1020">
    <property type="entry name" value="Prion-inhibition and propagation, HeLo domain"/>
    <property type="match status" value="1"/>
</dbReference>
<dbReference type="SUPFAM" id="SSF48403">
    <property type="entry name" value="Ankyrin repeat"/>
    <property type="match status" value="1"/>
</dbReference>
<evidence type="ECO:0000313" key="5">
    <source>
        <dbReference type="EMBL" id="KDN60733.1"/>
    </source>
</evidence>
<feature type="non-terminal residue" evidence="5">
    <location>
        <position position="1"/>
    </location>
</feature>
<dbReference type="CDD" id="cd00448">
    <property type="entry name" value="YjgF_YER057c_UK114_family"/>
    <property type="match status" value="1"/>
</dbReference>
<dbReference type="EMBL" id="JMSE01001480">
    <property type="protein sequence ID" value="KDN60733.1"/>
    <property type="molecule type" value="Genomic_DNA"/>
</dbReference>
<evidence type="ECO:0000256" key="1">
    <source>
        <dbReference type="ARBA" id="ARBA00022737"/>
    </source>
</evidence>
<dbReference type="Gene3D" id="1.25.40.20">
    <property type="entry name" value="Ankyrin repeat-containing domain"/>
    <property type="match status" value="1"/>
</dbReference>